<feature type="transmembrane region" description="Helical" evidence="14">
    <location>
        <begin position="349"/>
        <end position="369"/>
    </location>
</feature>
<dbReference type="Pfam" id="PF14288">
    <property type="entry name" value="FKS1_dom1"/>
    <property type="match status" value="1"/>
</dbReference>
<evidence type="ECO:0000256" key="1">
    <source>
        <dbReference type="ARBA" id="ARBA00004651"/>
    </source>
</evidence>
<dbReference type="InterPro" id="IPR003440">
    <property type="entry name" value="Glyco_trans_48_dom"/>
</dbReference>
<sequence length="2005" mass="228396">MASEQLNDLQRQKALCDNAMALVNSAVSMQNGGNQAGADAVFDQAIEIMESVLAFKYTTMEDQEAATRLNNKMSRYVTMIKGQRGKAVSGAALKKSSGKFNILEMDNLPVRYRGIMHMLTNSPTYGDIFDKFRTAFGFQESSVHCQREHLVLLLANFKEYANPSSLKMATGADVNEADLVAKAVSNLHDRLLDNYTKWCKYISQPPKFLSEPLADLVLFFLIWGEAGNFRQTPELLCFLFHNLAPQATAGTAKAPGHFLASVIRPMYNEVKKDNDKKTPMGARAPHTDIRNYDDFNEFFWTKTCLKYNEVTIADAFTSTNNKGNPNVVKKTFKETRSWVRAIVSFRRIFVSHLFLMFATIGFAVNMVLVCPDSPIMYGADLGSGVKVFSKYYYNPKPKFVATDLVDVILGPNDGFTNGTCNYPKLATCLGVVNFDKSKTFKYLPDDFKSLLQDVPFQECIELLSGRCDCYLSVLDRCFGQKGTATYILMDENGRKKYLPIQYNQASCMPVWKAAALSVINTAGDGKLNCDACRLDVATLSTSLPKLLTSFLDFKRSDQGPLIFLGGCAFIALLVVWELQNRMFSCCGVGFVGRSLPVPTAAYCRYMCFWLLLFACKLAFNYQFMVKSLVETTVFIWLSDPVKYLQVSQFMIQLSYHNIVYIGFLWGPAIIVFMYDAQIFYALLSVIFGSIKGFALGIGELRSFRILRLSFKKIPKVFNKKIVSNLIDASSDRSNKKKKKTSYVETPPQRIFETIEYSKGDRPLTIKAAVYSTLLGGGPETSIPGDNCKQFTTPSVGDIDPGKAATPLNGVFGVTGAEFERTIPFAMAWNRCLSSMRDADVLSDRELSVLSYLIDAKETPDRRLYQPVFLTAGKLDESLEIVSDCYVVYERLVLDKKKDKALQKFEQSMTDRLLKDDLRMQAVVGSYKFTSQVIKILLGEQHKEVDQCFAFIEEVVCQHQILKGLNLNCLYAVRSQCAELLKSILDVPASSTDANIKFQRSLYAVVDNVEVMINSMKKLLSKQEHLVKLLNDTPLKPNSFFFPADEQRYASRQLQTLVNDKAVMDIVSRAYQLLTVDNVDAEPRSDEGQRRLRFFANSLFMDMPDARPVRQMHSFSISTPYFSEIVLYSLKDLTTENDDAIKLVYYLQTINPHEWDNFLERVQARDAADALKKCPEEVQLWASYRGQTLARTVRGMMYNEDAIRFLHWLEIGENEAMHLHGCACSRCLKLDEMVALKFSYICTCQIYGKQKDEQKQQALDIDYLLVKHPGLRVAYVDGPKKVKDGSLKYFSVLIRAQGDKIVEVYRVELPGDPIIGEGKPENQNHAIIFTRGEWLQCIDMNQDNYLEECLKMPNLLATSDDKQRKDNTYPITIIGFREYVFTGGVSNLAAFMQIQELSFVSLGQRMLALFHVRQHYGHPDIFDKMFAMGTGGTAKSSRGINLSEDIFAGFNTTLRGGRVTHEEFIQVGKGRDVGMQQLALFEAKLSSGAGECVTSRDCMRMANRLDFFRLNSWFYGNLGWYFTQTLTVYGVYVFIYGKIYFSLSGLDAYYLQAGRLGISGVLNTSWALQFGFLLVVPVIAVVGVEQGFRHGMTYLVWNCMTLGPLFFTFQMGNRMNYFDRTLIHGGAKYRATGRGFTIKHEKFAELFRFYAFSHFYRGVELSFLLLLFSAYGTFSWCNCSWRVDQLFYNNIEPLPYEWKTRCYNNFYQTCVLPTNQNYGIMSFSLWIIAGTWLWAPFFFNPSGLDWDKCIDDYNDWQNWLTTKNDSSESWFGWWSNELEYLEHSSVSARAVQFLRKCRFLCVAIGIYLQLMYRLFYKDQNKLIVFDLSSKTPGVFLESLKPFIIVAALLVLMLLLVCCGYCASRFSKRSQMKQKKLRKIKFNISFCILVVVLFSFLYLTIMQLFEVFLIIVLSVYWFVQFAIVRLKSNHVVILAMAKSFDRAVGWIVFGPILFIAMFMPFISSFQQRVMFNSAFTSGLEVSKLFSHDVAPSHSIKAKRPKKKKRDE</sequence>
<evidence type="ECO:0000259" key="15">
    <source>
        <dbReference type="SMART" id="SM01205"/>
    </source>
</evidence>
<dbReference type="InterPro" id="IPR026899">
    <property type="entry name" value="FKS1-like_dom1"/>
</dbReference>
<protein>
    <recommendedName>
        <fullName evidence="12">1,3-beta-glucan synthase</fullName>
        <ecNumber evidence="3">2.4.1.34</ecNumber>
    </recommendedName>
    <alternativeName>
        <fullName evidence="12">1,3-beta-glucan synthase</fullName>
    </alternativeName>
</protein>
<evidence type="ECO:0000256" key="2">
    <source>
        <dbReference type="ARBA" id="ARBA00009040"/>
    </source>
</evidence>
<feature type="transmembrane region" description="Helical" evidence="14">
    <location>
        <begin position="1717"/>
        <end position="1738"/>
    </location>
</feature>
<dbReference type="GO" id="GO:0006075">
    <property type="term" value="P:(1-&gt;3)-beta-D-glucan biosynthetic process"/>
    <property type="evidence" value="ECO:0007669"/>
    <property type="project" value="InterPro"/>
</dbReference>
<feature type="domain" description="1,3-beta-glucan synthase component FKS1-like" evidence="15">
    <location>
        <begin position="210"/>
        <end position="309"/>
    </location>
</feature>
<dbReference type="PANTHER" id="PTHR12741:SF48">
    <property type="entry name" value="1,3-BETA-GLUCAN SYNTHASE COMPONENT FKS1-RELATED"/>
    <property type="match status" value="1"/>
</dbReference>
<feature type="transmembrane region" description="Helical" evidence="14">
    <location>
        <begin position="599"/>
        <end position="619"/>
    </location>
</feature>
<feature type="transmembrane region" description="Helical" evidence="14">
    <location>
        <begin position="561"/>
        <end position="579"/>
    </location>
</feature>
<reference evidence="16 17" key="1">
    <citation type="submission" date="2018-08" db="EMBL/GenBank/DDBJ databases">
        <title>Aphanomyces genome sequencing and annotation.</title>
        <authorList>
            <person name="Minardi D."/>
            <person name="Oidtmann B."/>
            <person name="Van Der Giezen M."/>
            <person name="Studholme D.J."/>
        </authorList>
    </citation>
    <scope>NUCLEOTIDE SEQUENCE [LARGE SCALE GENOMIC DNA]</scope>
    <source>
        <strain evidence="16 17">Kv</strain>
    </source>
</reference>
<feature type="transmembrane region" description="Helical" evidence="14">
    <location>
        <begin position="1942"/>
        <end position="1960"/>
    </location>
</feature>
<keyword evidence="7 14" id="KW-0812">Transmembrane</keyword>
<keyword evidence="4" id="KW-1003">Cell membrane</keyword>
<keyword evidence="8" id="KW-0133">Cell shape</keyword>
<feature type="transmembrane region" description="Helical" evidence="14">
    <location>
        <begin position="1517"/>
        <end position="1540"/>
    </location>
</feature>
<feature type="transmembrane region" description="Helical" evidence="14">
    <location>
        <begin position="1841"/>
        <end position="1861"/>
    </location>
</feature>
<comment type="catalytic activity">
    <reaction evidence="13">
        <text>[(1-&gt;3)-beta-D-glucosyl](n) + UDP-alpha-D-glucose = [(1-&gt;3)-beta-D-glucosyl](n+1) + UDP + H(+)</text>
        <dbReference type="Rhea" id="RHEA:21476"/>
        <dbReference type="Rhea" id="RHEA-COMP:11146"/>
        <dbReference type="Rhea" id="RHEA-COMP:14303"/>
        <dbReference type="ChEBI" id="CHEBI:15378"/>
        <dbReference type="ChEBI" id="CHEBI:37671"/>
        <dbReference type="ChEBI" id="CHEBI:58223"/>
        <dbReference type="ChEBI" id="CHEBI:58885"/>
        <dbReference type="EC" id="2.4.1.34"/>
    </reaction>
</comment>
<dbReference type="GO" id="GO:0003843">
    <property type="term" value="F:1,3-beta-D-glucan synthase activity"/>
    <property type="evidence" value="ECO:0007669"/>
    <property type="project" value="UniProtKB-EC"/>
</dbReference>
<dbReference type="Proteomes" id="UP000265427">
    <property type="component" value="Unassembled WGS sequence"/>
</dbReference>
<evidence type="ECO:0000256" key="3">
    <source>
        <dbReference type="ARBA" id="ARBA00012589"/>
    </source>
</evidence>
<dbReference type="Pfam" id="PF25968">
    <property type="entry name" value="CALS1"/>
    <property type="match status" value="1"/>
</dbReference>
<evidence type="ECO:0000256" key="8">
    <source>
        <dbReference type="ARBA" id="ARBA00022960"/>
    </source>
</evidence>
<dbReference type="GO" id="GO:0000148">
    <property type="term" value="C:1,3-beta-D-glucan synthase complex"/>
    <property type="evidence" value="ECO:0007669"/>
    <property type="project" value="InterPro"/>
</dbReference>
<keyword evidence="10 14" id="KW-0472">Membrane</keyword>
<organism evidence="16 17">
    <name type="scientific">Aphanomyces astaci</name>
    <name type="common">Crayfish plague agent</name>
    <dbReference type="NCBI Taxonomy" id="112090"/>
    <lineage>
        <taxon>Eukaryota</taxon>
        <taxon>Sar</taxon>
        <taxon>Stramenopiles</taxon>
        <taxon>Oomycota</taxon>
        <taxon>Saprolegniomycetes</taxon>
        <taxon>Saprolegniales</taxon>
        <taxon>Verrucalvaceae</taxon>
        <taxon>Aphanomyces</taxon>
    </lineage>
</organism>
<comment type="caution">
    <text evidence="16">The sequence shown here is derived from an EMBL/GenBank/DDBJ whole genome shotgun (WGS) entry which is preliminary data.</text>
</comment>
<dbReference type="GO" id="GO:0005886">
    <property type="term" value="C:plasma membrane"/>
    <property type="evidence" value="ECO:0007669"/>
    <property type="project" value="TreeGrafter"/>
</dbReference>
<evidence type="ECO:0000313" key="17">
    <source>
        <dbReference type="Proteomes" id="UP000265427"/>
    </source>
</evidence>
<keyword evidence="5" id="KW-0328">Glycosyltransferase</keyword>
<keyword evidence="9 14" id="KW-1133">Transmembrane helix</keyword>
<evidence type="ECO:0000256" key="5">
    <source>
        <dbReference type="ARBA" id="ARBA00022676"/>
    </source>
</evidence>
<dbReference type="EMBL" id="QUSZ01002036">
    <property type="protein sequence ID" value="RHY23703.1"/>
    <property type="molecule type" value="Genomic_DNA"/>
</dbReference>
<dbReference type="Pfam" id="PF02364">
    <property type="entry name" value="Glucan_synthase"/>
    <property type="match status" value="2"/>
</dbReference>
<evidence type="ECO:0000256" key="13">
    <source>
        <dbReference type="ARBA" id="ARBA00047777"/>
    </source>
</evidence>
<feature type="transmembrane region" description="Helical" evidence="14">
    <location>
        <begin position="1905"/>
        <end position="1922"/>
    </location>
</feature>
<evidence type="ECO:0000256" key="6">
    <source>
        <dbReference type="ARBA" id="ARBA00022679"/>
    </source>
</evidence>
<evidence type="ECO:0000256" key="10">
    <source>
        <dbReference type="ARBA" id="ARBA00023136"/>
    </source>
</evidence>
<accession>A0A397BX59</accession>
<evidence type="ECO:0000256" key="4">
    <source>
        <dbReference type="ARBA" id="ARBA00022475"/>
    </source>
</evidence>
<dbReference type="EC" id="2.4.1.34" evidence="3"/>
<evidence type="ECO:0000256" key="7">
    <source>
        <dbReference type="ARBA" id="ARBA00022692"/>
    </source>
</evidence>
<evidence type="ECO:0000256" key="11">
    <source>
        <dbReference type="ARBA" id="ARBA00023316"/>
    </source>
</evidence>
<dbReference type="VEuPathDB" id="FungiDB:H257_10000"/>
<feature type="transmembrane region" description="Helical" evidence="14">
    <location>
        <begin position="1593"/>
        <end position="1611"/>
    </location>
</feature>
<feature type="transmembrane region" description="Helical" evidence="14">
    <location>
        <begin position="1796"/>
        <end position="1814"/>
    </location>
</feature>
<feature type="transmembrane region" description="Helical" evidence="14">
    <location>
        <begin position="1560"/>
        <end position="1581"/>
    </location>
</feature>
<comment type="subcellular location">
    <subcellularLocation>
        <location evidence="1">Cell membrane</location>
        <topology evidence="1">Multi-pass membrane protein</topology>
    </subcellularLocation>
</comment>
<name>A0A397BX59_APHAT</name>
<evidence type="ECO:0000313" key="16">
    <source>
        <dbReference type="EMBL" id="RHY23703.1"/>
    </source>
</evidence>
<dbReference type="PANTHER" id="PTHR12741">
    <property type="entry name" value="LYST-INTERACTING PROTEIN LIP5 DOPAMINE RESPONSIVE PROTEIN DRG-1"/>
    <property type="match status" value="1"/>
</dbReference>
<proteinExistence type="inferred from homology"/>
<evidence type="ECO:0000256" key="9">
    <source>
        <dbReference type="ARBA" id="ARBA00022989"/>
    </source>
</evidence>
<keyword evidence="6" id="KW-0808">Transferase</keyword>
<feature type="transmembrane region" description="Helical" evidence="14">
    <location>
        <begin position="678"/>
        <end position="698"/>
    </location>
</feature>
<gene>
    <name evidence="16" type="ORF">DYB36_004233</name>
</gene>
<dbReference type="InterPro" id="IPR058851">
    <property type="entry name" value="CALS1_helical"/>
</dbReference>
<comment type="similarity">
    <text evidence="2">Belongs to the glycosyltransferase 48 family.</text>
</comment>
<evidence type="ECO:0000256" key="12">
    <source>
        <dbReference type="ARBA" id="ARBA00032165"/>
    </source>
</evidence>
<keyword evidence="11" id="KW-0961">Cell wall biogenesis/degradation</keyword>
<dbReference type="SMART" id="SM01205">
    <property type="entry name" value="FKS1_dom1"/>
    <property type="match status" value="1"/>
</dbReference>
<evidence type="ECO:0000256" key="14">
    <source>
        <dbReference type="SAM" id="Phobius"/>
    </source>
</evidence>
<feature type="transmembrane region" description="Helical" evidence="14">
    <location>
        <begin position="653"/>
        <end position="672"/>
    </location>
</feature>